<dbReference type="PANTHER" id="PTHR10071:SF281">
    <property type="entry name" value="BOX A-BINDING FACTOR-RELATED"/>
    <property type="match status" value="1"/>
</dbReference>
<keyword evidence="3 6" id="KW-0863">Zinc-finger</keyword>
<evidence type="ECO:0000256" key="3">
    <source>
        <dbReference type="ARBA" id="ARBA00022771"/>
    </source>
</evidence>
<keyword evidence="10" id="KW-1185">Reference proteome</keyword>
<feature type="domain" description="GATA-type" evidence="8">
    <location>
        <begin position="1061"/>
        <end position="1116"/>
    </location>
</feature>
<dbReference type="InterPro" id="IPR000679">
    <property type="entry name" value="Znf_GATA"/>
</dbReference>
<dbReference type="PANTHER" id="PTHR10071">
    <property type="entry name" value="TRANSCRIPTION FACTOR GATA FAMILY MEMBER"/>
    <property type="match status" value="1"/>
</dbReference>
<dbReference type="Gene3D" id="3.30.50.10">
    <property type="entry name" value="Erythroid Transcription Factor GATA-1, subunit A"/>
    <property type="match status" value="2"/>
</dbReference>
<gene>
    <name evidence="9" type="ORF">OKIOD_LOCUS9177</name>
</gene>
<dbReference type="EMBL" id="OU015566">
    <property type="protein sequence ID" value="CAG5102667.1"/>
    <property type="molecule type" value="Genomic_DNA"/>
</dbReference>
<reference evidence="9 10" key="1">
    <citation type="submission" date="2021-04" db="EMBL/GenBank/DDBJ databases">
        <authorList>
            <person name="Bliznina A."/>
        </authorList>
    </citation>
    <scope>NUCLEOTIDE SEQUENCE [LARGE SCALE GENOMIC DNA]</scope>
</reference>
<evidence type="ECO:0000256" key="6">
    <source>
        <dbReference type="PROSITE-ProRule" id="PRU00094"/>
    </source>
</evidence>
<feature type="region of interest" description="Disordered" evidence="7">
    <location>
        <begin position="1161"/>
        <end position="1190"/>
    </location>
</feature>
<evidence type="ECO:0000313" key="10">
    <source>
        <dbReference type="Proteomes" id="UP001158576"/>
    </source>
</evidence>
<feature type="region of interest" description="Disordered" evidence="7">
    <location>
        <begin position="995"/>
        <end position="1057"/>
    </location>
</feature>
<evidence type="ECO:0000259" key="8">
    <source>
        <dbReference type="PROSITE" id="PS50114"/>
    </source>
</evidence>
<dbReference type="PRINTS" id="PR00619">
    <property type="entry name" value="GATAZNFINGER"/>
</dbReference>
<comment type="subcellular location">
    <subcellularLocation>
        <location evidence="1">Nucleus</location>
    </subcellularLocation>
</comment>
<feature type="compositionally biased region" description="Polar residues" evidence="7">
    <location>
        <begin position="1027"/>
        <end position="1046"/>
    </location>
</feature>
<dbReference type="InterPro" id="IPR039355">
    <property type="entry name" value="Transcription_factor_GATA"/>
</dbReference>
<evidence type="ECO:0000313" key="9">
    <source>
        <dbReference type="EMBL" id="CAG5102667.1"/>
    </source>
</evidence>
<feature type="region of interest" description="Disordered" evidence="7">
    <location>
        <begin position="931"/>
        <end position="964"/>
    </location>
</feature>
<evidence type="ECO:0000256" key="2">
    <source>
        <dbReference type="ARBA" id="ARBA00022723"/>
    </source>
</evidence>
<evidence type="ECO:0000256" key="4">
    <source>
        <dbReference type="ARBA" id="ARBA00022833"/>
    </source>
</evidence>
<dbReference type="InterPro" id="IPR013088">
    <property type="entry name" value="Znf_NHR/GATA"/>
</dbReference>
<organism evidence="9 10">
    <name type="scientific">Oikopleura dioica</name>
    <name type="common">Tunicate</name>
    <dbReference type="NCBI Taxonomy" id="34765"/>
    <lineage>
        <taxon>Eukaryota</taxon>
        <taxon>Metazoa</taxon>
        <taxon>Chordata</taxon>
        <taxon>Tunicata</taxon>
        <taxon>Appendicularia</taxon>
        <taxon>Copelata</taxon>
        <taxon>Oikopleuridae</taxon>
        <taxon>Oikopleura</taxon>
    </lineage>
</organism>
<dbReference type="Proteomes" id="UP001158576">
    <property type="component" value="Chromosome 1"/>
</dbReference>
<keyword evidence="4" id="KW-0862">Zinc</keyword>
<dbReference type="PROSITE" id="PS50114">
    <property type="entry name" value="GATA_ZN_FINGER_2"/>
    <property type="match status" value="2"/>
</dbReference>
<feature type="region of interest" description="Disordered" evidence="7">
    <location>
        <begin position="894"/>
        <end position="914"/>
    </location>
</feature>
<dbReference type="CDD" id="cd00202">
    <property type="entry name" value="ZnF_GATA"/>
    <property type="match status" value="2"/>
</dbReference>
<evidence type="ECO:0000256" key="5">
    <source>
        <dbReference type="ARBA" id="ARBA00023242"/>
    </source>
</evidence>
<evidence type="ECO:0000256" key="1">
    <source>
        <dbReference type="ARBA" id="ARBA00004123"/>
    </source>
</evidence>
<feature type="compositionally biased region" description="Low complexity" evidence="7">
    <location>
        <begin position="942"/>
        <end position="964"/>
    </location>
</feature>
<feature type="domain" description="GATA-type" evidence="8">
    <location>
        <begin position="1115"/>
        <end position="1169"/>
    </location>
</feature>
<keyword evidence="5" id="KW-0539">Nucleus</keyword>
<keyword evidence="2" id="KW-0479">Metal-binding</keyword>
<proteinExistence type="predicted"/>
<feature type="compositionally biased region" description="Basic residues" evidence="7">
    <location>
        <begin position="1169"/>
        <end position="1182"/>
    </location>
</feature>
<protein>
    <submittedName>
        <fullName evidence="9">Oidioi.mRNA.OKI2018_I69.chr1.g412.t1.cds</fullName>
    </submittedName>
</protein>
<accession>A0ABN7SJR7</accession>
<dbReference type="Pfam" id="PF00320">
    <property type="entry name" value="GATA"/>
    <property type="match status" value="2"/>
</dbReference>
<dbReference type="PROSITE" id="PS00344">
    <property type="entry name" value="GATA_ZN_FINGER_1"/>
    <property type="match status" value="2"/>
</dbReference>
<dbReference type="SMART" id="SM00401">
    <property type="entry name" value="ZnF_GATA"/>
    <property type="match status" value="2"/>
</dbReference>
<evidence type="ECO:0000256" key="7">
    <source>
        <dbReference type="SAM" id="MobiDB-lite"/>
    </source>
</evidence>
<sequence>MKLLPAVIAAAAGLEVADNAWTKVAAAYNEVYDDVFAAYVGRGLPARNSRKKANRLRDFYNKVENFPTRISDSCVDFAGSGDPDAFIPPYYDSEDCNLLAPTPPPCETNPCDGLDDCHILVDGCSLQPSRNNQIGTVPAALNYKFSADVLCDQSMALDGVFKNIFHTFADTPLCSDPCDGIESCTTLVNGCEIAPTANYQVETVQATLAYKASAEVFCSHEKAVSASNQTILRLGAGGDIGAPGDRTFLLMRNANGNGVHVVVNFPGDWSHQRYVIHDCIENEWNTYAVEVTVLEGSTLSYVATVDGVTVMDGTYDSSGAKTTGDLTAFVAGQYNEPATGFNVRNFFYQILDATPACAVDPCDGVENCFSFVDGCAIAPIQNNVLETVPAAVSYKASAEVFCDHSAPLNSEYTAILRLGAGGANHGGPGDRTFLLMREPNGNRIHFVVNDPIDTYAHQRYSDVTCTDEEREGRRIICDAKAEETKNAFPIENGSWACPNLGLQRSKILCQPTCDAGFIPDWTVRPKKNIARFMTRCGDPATVARKNLPVGTQLSCSPKPSHPCAGKAATISIEDGQLNLLKPVINKKRANYEVVCDDGQVKGTIHCYKVNDPDYVHPVVGDKYHQRDYEVECNDQEWNTYAVEVKRVEGTSSTLKYVMSIDGATVLEGSYDSIGSMTTGELQAFVSDDFYLAASEYQVRSFFYQTCSDPCDGLENCTSFVNSCAVSPVQNTQVGTAAAALSYKVSADIFCDHSIEPDGNWKTILHVTGGNDYGSPGDRTFAFFQRPSDQKIHFVVNDPDYVHPVVGDKYHQRDYEVVCNDQEWNTYAVEVQLVEGTTSTLNYIMSVDGVSVVVGRYDSSGSMTTGDLQAFVSDNFYLAASDSFYHFEEGHHDSGIASNSSSDGSIGSPQSARNEYESPNIQAAPLATFENSSQEEVLLPTRSNSVEDVPPSPSSGSSSSYNDFHSSQYQDLHYSQNQEPQVSIENPQMNFYNENFYQPQPQYQPPPQLGTHQESSLPDNYFQPIPNFFSQTQPSSPQEASKRSLPQTEIPPAKRCKPSDVSLENRVCSNCKATVTPLWRRDEAGNYLCNACGLYCKVNGKSRPLVKPKRKPAPSKRQGTICDNCKTTETSLWRKNSSGISVCNACGLYEKLHRTPRPLTMKKDGAIQTRNRKINPSRSRKQHSLPQTDELSSHLPKMFPMAMNPMALFWNLHPLPEPNGPLTHTFPSLFQPYH</sequence>
<dbReference type="SUPFAM" id="SSF57716">
    <property type="entry name" value="Glucocorticoid receptor-like (DNA-binding domain)"/>
    <property type="match status" value="2"/>
</dbReference>
<feature type="compositionally biased region" description="Low complexity" evidence="7">
    <location>
        <begin position="894"/>
        <end position="911"/>
    </location>
</feature>
<name>A0ABN7SJR7_OIKDI</name>